<gene>
    <name evidence="1" type="ORF">H9729_04115</name>
</gene>
<protein>
    <submittedName>
        <fullName evidence="1">C-GCAxxG-C-C family protein</fullName>
    </submittedName>
</protein>
<dbReference type="Proteomes" id="UP000886750">
    <property type="component" value="Unassembled WGS sequence"/>
</dbReference>
<accession>A0A9D1ZVB2</accession>
<name>A0A9D1ZVB2_9FIRM</name>
<dbReference type="NCBIfam" id="TIGR01909">
    <property type="entry name" value="C_GCAxxG_C_C"/>
    <property type="match status" value="1"/>
</dbReference>
<proteinExistence type="predicted"/>
<dbReference type="InterPro" id="IPR010181">
    <property type="entry name" value="CGCAxxGCC_motif"/>
</dbReference>
<reference evidence="1" key="1">
    <citation type="journal article" date="2021" name="PeerJ">
        <title>Extensive microbial diversity within the chicken gut microbiome revealed by metagenomics and culture.</title>
        <authorList>
            <person name="Gilroy R."/>
            <person name="Ravi A."/>
            <person name="Getino M."/>
            <person name="Pursley I."/>
            <person name="Horton D.L."/>
            <person name="Alikhan N.F."/>
            <person name="Baker D."/>
            <person name="Gharbi K."/>
            <person name="Hall N."/>
            <person name="Watson M."/>
            <person name="Adriaenssens E.M."/>
            <person name="Foster-Nyarko E."/>
            <person name="Jarju S."/>
            <person name="Secka A."/>
            <person name="Antonio M."/>
            <person name="Oren A."/>
            <person name="Chaudhuri R.R."/>
            <person name="La Ragione R."/>
            <person name="Hildebrand F."/>
            <person name="Pallen M.J."/>
        </authorList>
    </citation>
    <scope>NUCLEOTIDE SEQUENCE</scope>
    <source>
        <strain evidence="1">1345</strain>
    </source>
</reference>
<organism evidence="1 2">
    <name type="scientific">Candidatus Borkfalkia excrementigallinarum</name>
    <dbReference type="NCBI Taxonomy" id="2838506"/>
    <lineage>
        <taxon>Bacteria</taxon>
        <taxon>Bacillati</taxon>
        <taxon>Bacillota</taxon>
        <taxon>Clostridia</taxon>
        <taxon>Christensenellales</taxon>
        <taxon>Christensenellaceae</taxon>
        <taxon>Candidatus Borkfalkia</taxon>
    </lineage>
</organism>
<evidence type="ECO:0000313" key="1">
    <source>
        <dbReference type="EMBL" id="HIY96852.1"/>
    </source>
</evidence>
<sequence>MTRGELARENFKKGYNCTQAVLLAFSDLLELDEKTALKIAAPFGGGAGRMRELCGTVSAMLMVCGLIFYDAEHVTLEEKSALYAREQELARRFREQNGSIVCRELLRGITSDSSPLAEARTEEYYKKRPCAELCRCAADILEGYLIEQGVLSAQDTEEKQ</sequence>
<dbReference type="AlphaFoldDB" id="A0A9D1ZVB2"/>
<dbReference type="EMBL" id="DXCQ01000028">
    <property type="protein sequence ID" value="HIY96852.1"/>
    <property type="molecule type" value="Genomic_DNA"/>
</dbReference>
<reference evidence="1" key="2">
    <citation type="submission" date="2021-04" db="EMBL/GenBank/DDBJ databases">
        <authorList>
            <person name="Gilroy R."/>
        </authorList>
    </citation>
    <scope>NUCLEOTIDE SEQUENCE</scope>
    <source>
        <strain evidence="1">1345</strain>
    </source>
</reference>
<comment type="caution">
    <text evidence="1">The sequence shown here is derived from an EMBL/GenBank/DDBJ whole genome shotgun (WGS) entry which is preliminary data.</text>
</comment>
<evidence type="ECO:0000313" key="2">
    <source>
        <dbReference type="Proteomes" id="UP000886750"/>
    </source>
</evidence>
<dbReference type="Pfam" id="PF09719">
    <property type="entry name" value="C_GCAxxG_C_C"/>
    <property type="match status" value="1"/>
</dbReference>